<gene>
    <name evidence="2" type="ORF">DN068_06200</name>
</gene>
<reference evidence="2 3" key="1">
    <citation type="submission" date="2018-06" db="EMBL/GenBank/DDBJ databases">
        <title>Mucibacter soli gen. nov., sp. nov., a new member of the family Chitinophagaceae producing mucin.</title>
        <authorList>
            <person name="Kim M.-K."/>
            <person name="Park S."/>
            <person name="Kim T.-S."/>
            <person name="Joung Y."/>
            <person name="Han J.-H."/>
            <person name="Kim S.B."/>
        </authorList>
    </citation>
    <scope>NUCLEOTIDE SEQUENCE [LARGE SCALE GENOMIC DNA]</scope>
    <source>
        <strain evidence="2 3">R1-15</strain>
    </source>
</reference>
<proteinExistence type="predicted"/>
<feature type="transmembrane region" description="Helical" evidence="1">
    <location>
        <begin position="422"/>
        <end position="442"/>
    </location>
</feature>
<feature type="transmembrane region" description="Helical" evidence="1">
    <location>
        <begin position="12"/>
        <end position="31"/>
    </location>
</feature>
<keyword evidence="1" id="KW-0812">Transmembrane</keyword>
<feature type="transmembrane region" description="Helical" evidence="1">
    <location>
        <begin position="125"/>
        <end position="143"/>
    </location>
</feature>
<evidence type="ECO:0000313" key="3">
    <source>
        <dbReference type="Proteomes" id="UP000248745"/>
    </source>
</evidence>
<sequence>MNNNKAQLAKFYGIVLIGTIFLLFPALYNGYPLLNPDDGTYIHSGFKIEMPGDRPITYGLLLRAFSLNGISLFIAAFFQCWLMSWLLVKNIKLILRDPAKLYPVSIVTIFLLSFLTSLSWISSELIPDVQTSVAFLCLFPLLMQRETKFNTLIFAGLYMISVATHMSNVMIFMFLLAGIWCFRKKLFPEAAFRKNAIRIIWACVILTGSTVVIMAKSARKSKHVFFLGAMLDQGLLKPYLDDHCPTAGYKICAYKDSLPGDANEFLWSENSPLYRTGGWEANKLEYNKIMYGSMKEPKYIWLHIKMSVIFTLRQFKEFNIGDGNFEFPTGHLVNYMVNEHIPRDVNMLNKSRQQQDDFLPNLDIPNKIIYAVVLLSLAVIIVLFFMKGQMYQPYQFFVIAGVMMIVLNIWNCATFAQINGRYGCRVMWLIPLFAIIGVVNYLTGRKLKAQGS</sequence>
<feature type="transmembrane region" description="Helical" evidence="1">
    <location>
        <begin position="155"/>
        <end position="176"/>
    </location>
</feature>
<comment type="caution">
    <text evidence="2">The sequence shown here is derived from an EMBL/GenBank/DDBJ whole genome shotgun (WGS) entry which is preliminary data.</text>
</comment>
<dbReference type="EMBL" id="QKTW01000009">
    <property type="protein sequence ID" value="PZF73928.1"/>
    <property type="molecule type" value="Genomic_DNA"/>
</dbReference>
<feature type="transmembrane region" description="Helical" evidence="1">
    <location>
        <begin position="65"/>
        <end position="88"/>
    </location>
</feature>
<feature type="transmembrane region" description="Helical" evidence="1">
    <location>
        <begin position="196"/>
        <end position="215"/>
    </location>
</feature>
<evidence type="ECO:0008006" key="4">
    <source>
        <dbReference type="Google" id="ProtNLM"/>
    </source>
</evidence>
<keyword evidence="3" id="KW-1185">Reference proteome</keyword>
<evidence type="ECO:0000313" key="2">
    <source>
        <dbReference type="EMBL" id="PZF73928.1"/>
    </source>
</evidence>
<evidence type="ECO:0000256" key="1">
    <source>
        <dbReference type="SAM" id="Phobius"/>
    </source>
</evidence>
<keyword evidence="1" id="KW-1133">Transmembrane helix</keyword>
<dbReference type="AlphaFoldDB" id="A0A2W2B1P1"/>
<protein>
    <recommendedName>
        <fullName evidence="4">Glycosyltransferase RgtA/B/C/D-like domain-containing protein</fullName>
    </recommendedName>
</protein>
<organism evidence="2 3">
    <name type="scientific">Taibaiella soli</name>
    <dbReference type="NCBI Taxonomy" id="1649169"/>
    <lineage>
        <taxon>Bacteria</taxon>
        <taxon>Pseudomonadati</taxon>
        <taxon>Bacteroidota</taxon>
        <taxon>Chitinophagia</taxon>
        <taxon>Chitinophagales</taxon>
        <taxon>Chitinophagaceae</taxon>
        <taxon>Taibaiella</taxon>
    </lineage>
</organism>
<feature type="transmembrane region" description="Helical" evidence="1">
    <location>
        <begin position="100"/>
        <end position="119"/>
    </location>
</feature>
<accession>A0A2W2B1P1</accession>
<dbReference type="Proteomes" id="UP000248745">
    <property type="component" value="Unassembled WGS sequence"/>
</dbReference>
<name>A0A2W2B1P1_9BACT</name>
<dbReference type="RefSeq" id="WP_110998025.1">
    <property type="nucleotide sequence ID" value="NZ_QKTW01000009.1"/>
</dbReference>
<feature type="transmembrane region" description="Helical" evidence="1">
    <location>
        <begin position="392"/>
        <end position="410"/>
    </location>
</feature>
<keyword evidence="1" id="KW-0472">Membrane</keyword>
<feature type="transmembrane region" description="Helical" evidence="1">
    <location>
        <begin position="368"/>
        <end position="386"/>
    </location>
</feature>
<dbReference type="OrthoDB" id="7238679at2"/>